<dbReference type="AlphaFoldDB" id="A0A368BQ80"/>
<organism evidence="13 14">
    <name type="scientific">SAR86 cluster bacterium</name>
    <dbReference type="NCBI Taxonomy" id="2030880"/>
    <lineage>
        <taxon>Bacteria</taxon>
        <taxon>Pseudomonadati</taxon>
        <taxon>Pseudomonadota</taxon>
        <taxon>Gammaproteobacteria</taxon>
        <taxon>SAR86 cluster</taxon>
    </lineage>
</organism>
<keyword evidence="9" id="KW-0067">ATP-binding</keyword>
<evidence type="ECO:0000256" key="6">
    <source>
        <dbReference type="ARBA" id="ARBA00022694"/>
    </source>
</evidence>
<evidence type="ECO:0000256" key="4">
    <source>
        <dbReference type="ARBA" id="ARBA00022490"/>
    </source>
</evidence>
<dbReference type="Pfam" id="PF01300">
    <property type="entry name" value="Sua5_yciO_yrdC"/>
    <property type="match status" value="1"/>
</dbReference>
<dbReference type="GO" id="GO:0005737">
    <property type="term" value="C:cytoplasm"/>
    <property type="evidence" value="ECO:0007669"/>
    <property type="project" value="UniProtKB-SubCell"/>
</dbReference>
<evidence type="ECO:0000256" key="2">
    <source>
        <dbReference type="ARBA" id="ARBA00007663"/>
    </source>
</evidence>
<dbReference type="GO" id="GO:0006450">
    <property type="term" value="P:regulation of translational fidelity"/>
    <property type="evidence" value="ECO:0007669"/>
    <property type="project" value="TreeGrafter"/>
</dbReference>
<reference evidence="13 14" key="1">
    <citation type="journal article" date="2018" name="Microbiome">
        <title>Fine metagenomic profile of the Mediterranean stratified and mixed water columns revealed by assembly and recruitment.</title>
        <authorList>
            <person name="Haro-Moreno J.M."/>
            <person name="Lopez-Perez M."/>
            <person name="De La Torre J.R."/>
            <person name="Picazo A."/>
            <person name="Camacho A."/>
            <person name="Rodriguez-Valera F."/>
        </authorList>
    </citation>
    <scope>NUCLEOTIDE SEQUENCE [LARGE SCALE GENOMIC DNA]</scope>
    <source>
        <strain evidence="13">MED-G83</strain>
    </source>
</reference>
<evidence type="ECO:0000256" key="5">
    <source>
        <dbReference type="ARBA" id="ARBA00022679"/>
    </source>
</evidence>
<dbReference type="EC" id="2.7.7.87" evidence="3"/>
<evidence type="ECO:0000256" key="7">
    <source>
        <dbReference type="ARBA" id="ARBA00022695"/>
    </source>
</evidence>
<dbReference type="PROSITE" id="PS51163">
    <property type="entry name" value="YRDC"/>
    <property type="match status" value="1"/>
</dbReference>
<comment type="caution">
    <text evidence="13">The sequence shown here is derived from an EMBL/GenBank/DDBJ whole genome shotgun (WGS) entry which is preliminary data.</text>
</comment>
<dbReference type="GO" id="GO:0003725">
    <property type="term" value="F:double-stranded RNA binding"/>
    <property type="evidence" value="ECO:0007669"/>
    <property type="project" value="InterPro"/>
</dbReference>
<comment type="subcellular location">
    <subcellularLocation>
        <location evidence="1">Cytoplasm</location>
    </subcellularLocation>
</comment>
<sequence>MKFTQSISEAASWIKEGHIICYPTEGVWGIGSLNEPELIKKIGQIKQRDLNKKFILLFDSLDSLGKKYSIKKKYLKRAKEYQYTFTTIVFPTQDGDKVAVRVPSFKTLKELLKEVGEEIISTSANISGQDVCKNVTEIKACFDSGVYGVLGLELQGQTKPSTIIDIKENEVIR</sequence>
<name>A0A368BQ80_9GAMM</name>
<evidence type="ECO:0000256" key="8">
    <source>
        <dbReference type="ARBA" id="ARBA00022741"/>
    </source>
</evidence>
<dbReference type="GO" id="GO:0008033">
    <property type="term" value="P:tRNA processing"/>
    <property type="evidence" value="ECO:0007669"/>
    <property type="project" value="UniProtKB-KW"/>
</dbReference>
<dbReference type="InterPro" id="IPR050156">
    <property type="entry name" value="TC-AMP_synthase_SUA5"/>
</dbReference>
<dbReference type="PANTHER" id="PTHR17490:SF16">
    <property type="entry name" value="THREONYLCARBAMOYL-AMP SYNTHASE"/>
    <property type="match status" value="1"/>
</dbReference>
<dbReference type="GO" id="GO:0005524">
    <property type="term" value="F:ATP binding"/>
    <property type="evidence" value="ECO:0007669"/>
    <property type="project" value="UniProtKB-KW"/>
</dbReference>
<dbReference type="GO" id="GO:0000049">
    <property type="term" value="F:tRNA binding"/>
    <property type="evidence" value="ECO:0007669"/>
    <property type="project" value="TreeGrafter"/>
</dbReference>
<evidence type="ECO:0000256" key="3">
    <source>
        <dbReference type="ARBA" id="ARBA00012584"/>
    </source>
</evidence>
<evidence type="ECO:0000256" key="1">
    <source>
        <dbReference type="ARBA" id="ARBA00004496"/>
    </source>
</evidence>
<dbReference type="Proteomes" id="UP000252147">
    <property type="component" value="Unassembled WGS sequence"/>
</dbReference>
<evidence type="ECO:0000313" key="13">
    <source>
        <dbReference type="EMBL" id="RCL39245.1"/>
    </source>
</evidence>
<keyword evidence="6" id="KW-0819">tRNA processing</keyword>
<proteinExistence type="inferred from homology"/>
<evidence type="ECO:0000256" key="10">
    <source>
        <dbReference type="ARBA" id="ARBA00029774"/>
    </source>
</evidence>
<dbReference type="GO" id="GO:0061710">
    <property type="term" value="F:L-threonylcarbamoyladenylate synthase"/>
    <property type="evidence" value="ECO:0007669"/>
    <property type="project" value="UniProtKB-EC"/>
</dbReference>
<feature type="domain" description="YrdC-like" evidence="12">
    <location>
        <begin position="4"/>
        <end position="173"/>
    </location>
</feature>
<dbReference type="InterPro" id="IPR006070">
    <property type="entry name" value="Sua5-like_dom"/>
</dbReference>
<dbReference type="EMBL" id="QOPD01000001">
    <property type="protein sequence ID" value="RCL39245.1"/>
    <property type="molecule type" value="Genomic_DNA"/>
</dbReference>
<keyword evidence="7" id="KW-0548">Nucleotidyltransferase</keyword>
<protein>
    <recommendedName>
        <fullName evidence="10">L-threonylcarbamoyladenylate synthase</fullName>
        <ecNumber evidence="3">2.7.7.87</ecNumber>
    </recommendedName>
    <alternativeName>
        <fullName evidence="10">L-threonylcarbamoyladenylate synthase</fullName>
    </alternativeName>
</protein>
<evidence type="ECO:0000256" key="11">
    <source>
        <dbReference type="ARBA" id="ARBA00048366"/>
    </source>
</evidence>
<accession>A0A368BQ80</accession>
<evidence type="ECO:0000256" key="9">
    <source>
        <dbReference type="ARBA" id="ARBA00022840"/>
    </source>
</evidence>
<dbReference type="SUPFAM" id="SSF55821">
    <property type="entry name" value="YrdC/RibB"/>
    <property type="match status" value="1"/>
</dbReference>
<comment type="similarity">
    <text evidence="2">Belongs to the SUA5 family.</text>
</comment>
<dbReference type="Gene3D" id="3.90.870.10">
    <property type="entry name" value="DHBP synthase"/>
    <property type="match status" value="1"/>
</dbReference>
<comment type="catalytic activity">
    <reaction evidence="11">
        <text>L-threonine + hydrogencarbonate + ATP = L-threonylcarbamoyladenylate + diphosphate + H2O</text>
        <dbReference type="Rhea" id="RHEA:36407"/>
        <dbReference type="ChEBI" id="CHEBI:15377"/>
        <dbReference type="ChEBI" id="CHEBI:17544"/>
        <dbReference type="ChEBI" id="CHEBI:30616"/>
        <dbReference type="ChEBI" id="CHEBI:33019"/>
        <dbReference type="ChEBI" id="CHEBI:57926"/>
        <dbReference type="ChEBI" id="CHEBI:73682"/>
        <dbReference type="EC" id="2.7.7.87"/>
    </reaction>
</comment>
<keyword evidence="4" id="KW-0963">Cytoplasm</keyword>
<keyword evidence="8" id="KW-0547">Nucleotide-binding</keyword>
<evidence type="ECO:0000313" key="14">
    <source>
        <dbReference type="Proteomes" id="UP000252147"/>
    </source>
</evidence>
<gene>
    <name evidence="13" type="ORF">DBW97_00530</name>
</gene>
<evidence type="ECO:0000259" key="12">
    <source>
        <dbReference type="PROSITE" id="PS51163"/>
    </source>
</evidence>
<keyword evidence="5" id="KW-0808">Transferase</keyword>
<dbReference type="PANTHER" id="PTHR17490">
    <property type="entry name" value="SUA5"/>
    <property type="match status" value="1"/>
</dbReference>
<dbReference type="InterPro" id="IPR017945">
    <property type="entry name" value="DHBP_synth_RibB-like_a/b_dom"/>
</dbReference>